<reference evidence="3 4" key="1">
    <citation type="submission" date="2016-07" db="EMBL/GenBank/DDBJ databases">
        <title>Multiple horizontal gene transfer events from other fungi enriched the ability of initially mycotrophic Trichoderma (Ascomycota) to feed on dead plant biomass.</title>
        <authorList>
            <consortium name="DOE Joint Genome Institute"/>
            <person name="Aerts A."/>
            <person name="Atanasova L."/>
            <person name="Chenthamara K."/>
            <person name="Zhang J."/>
            <person name="Grujic M."/>
            <person name="Henrissat B."/>
            <person name="Kuo A."/>
            <person name="Salamov A."/>
            <person name="Lipzen A."/>
            <person name="Labutti K."/>
            <person name="Barry K."/>
            <person name="Miao Y."/>
            <person name="Rahimi M.J."/>
            <person name="Shen Q."/>
            <person name="Grigoriev I.V."/>
            <person name="Kubicek C.P."/>
            <person name="Druzhinina I.S."/>
        </authorList>
    </citation>
    <scope>NUCLEOTIDE SEQUENCE [LARGE SCALE GENOMIC DNA]</scope>
    <source>
        <strain evidence="3 4">ATCC 18648</strain>
    </source>
</reference>
<sequence length="113" mass="12669">MPPVCLLLAAFACFSSVLWGWRGGLARCRREDDVEMLSREGGGKEEEGGGREKRAQSADGGGSEQGELAAKTTGWLACLRRPWILFGMRSKPKRCRFNSRLWMKRRLPCFCAD</sequence>
<evidence type="ECO:0000256" key="1">
    <source>
        <dbReference type="SAM" id="MobiDB-lite"/>
    </source>
</evidence>
<evidence type="ECO:0008006" key="5">
    <source>
        <dbReference type="Google" id="ProtNLM"/>
    </source>
</evidence>
<feature type="signal peptide" evidence="2">
    <location>
        <begin position="1"/>
        <end position="20"/>
    </location>
</feature>
<name>A0A2T4BUE6_TRILO</name>
<dbReference type="EMBL" id="KZ679140">
    <property type="protein sequence ID" value="PTB72939.1"/>
    <property type="molecule type" value="Genomic_DNA"/>
</dbReference>
<feature type="compositionally biased region" description="Basic and acidic residues" evidence="1">
    <location>
        <begin position="33"/>
        <end position="56"/>
    </location>
</feature>
<feature type="chain" id="PRO_5015406043" description="Secreted protein" evidence="2">
    <location>
        <begin position="21"/>
        <end position="113"/>
    </location>
</feature>
<accession>A0A2T4BUE6</accession>
<proteinExistence type="predicted"/>
<keyword evidence="4" id="KW-1185">Reference proteome</keyword>
<dbReference type="Proteomes" id="UP000240760">
    <property type="component" value="Unassembled WGS sequence"/>
</dbReference>
<evidence type="ECO:0000256" key="2">
    <source>
        <dbReference type="SAM" id="SignalP"/>
    </source>
</evidence>
<organism evidence="3 4">
    <name type="scientific">Trichoderma longibrachiatum ATCC 18648</name>
    <dbReference type="NCBI Taxonomy" id="983965"/>
    <lineage>
        <taxon>Eukaryota</taxon>
        <taxon>Fungi</taxon>
        <taxon>Dikarya</taxon>
        <taxon>Ascomycota</taxon>
        <taxon>Pezizomycotina</taxon>
        <taxon>Sordariomycetes</taxon>
        <taxon>Hypocreomycetidae</taxon>
        <taxon>Hypocreales</taxon>
        <taxon>Hypocreaceae</taxon>
        <taxon>Trichoderma</taxon>
    </lineage>
</organism>
<evidence type="ECO:0000313" key="4">
    <source>
        <dbReference type="Proteomes" id="UP000240760"/>
    </source>
</evidence>
<gene>
    <name evidence="3" type="ORF">M440DRAFT_1405395</name>
</gene>
<dbReference type="AlphaFoldDB" id="A0A2T4BUE6"/>
<protein>
    <recommendedName>
        <fullName evidence="5">Secreted protein</fullName>
    </recommendedName>
</protein>
<evidence type="ECO:0000313" key="3">
    <source>
        <dbReference type="EMBL" id="PTB72939.1"/>
    </source>
</evidence>
<feature type="region of interest" description="Disordered" evidence="1">
    <location>
        <begin position="33"/>
        <end position="68"/>
    </location>
</feature>
<keyword evidence="2" id="KW-0732">Signal</keyword>